<dbReference type="Pfam" id="PF14244">
    <property type="entry name" value="Retrotran_gag_3"/>
    <property type="match status" value="1"/>
</dbReference>
<feature type="domain" description="Retrotransposon Copia-like N-terminal" evidence="1">
    <location>
        <begin position="59"/>
        <end position="96"/>
    </location>
</feature>
<organism evidence="2 3">
    <name type="scientific">Tanacetum coccineum</name>
    <dbReference type="NCBI Taxonomy" id="301880"/>
    <lineage>
        <taxon>Eukaryota</taxon>
        <taxon>Viridiplantae</taxon>
        <taxon>Streptophyta</taxon>
        <taxon>Embryophyta</taxon>
        <taxon>Tracheophyta</taxon>
        <taxon>Spermatophyta</taxon>
        <taxon>Magnoliopsida</taxon>
        <taxon>eudicotyledons</taxon>
        <taxon>Gunneridae</taxon>
        <taxon>Pentapetalae</taxon>
        <taxon>asterids</taxon>
        <taxon>campanulids</taxon>
        <taxon>Asterales</taxon>
        <taxon>Asteraceae</taxon>
        <taxon>Asteroideae</taxon>
        <taxon>Anthemideae</taxon>
        <taxon>Anthemidinae</taxon>
        <taxon>Tanacetum</taxon>
    </lineage>
</organism>
<dbReference type="PANTHER" id="PTHR34222:SF99">
    <property type="entry name" value="PROTEIN, PUTATIVE-RELATED"/>
    <property type="match status" value="1"/>
</dbReference>
<dbReference type="EMBL" id="BQNB010018747">
    <property type="protein sequence ID" value="GJT77821.1"/>
    <property type="molecule type" value="Genomic_DNA"/>
</dbReference>
<reference evidence="2" key="2">
    <citation type="submission" date="2022-01" db="EMBL/GenBank/DDBJ databases">
        <authorList>
            <person name="Yamashiro T."/>
            <person name="Shiraishi A."/>
            <person name="Satake H."/>
            <person name="Nakayama K."/>
        </authorList>
    </citation>
    <scope>NUCLEOTIDE SEQUENCE</scope>
</reference>
<gene>
    <name evidence="2" type="ORF">Tco_1044546</name>
</gene>
<keyword evidence="3" id="KW-1185">Reference proteome</keyword>
<evidence type="ECO:0000313" key="3">
    <source>
        <dbReference type="Proteomes" id="UP001151760"/>
    </source>
</evidence>
<evidence type="ECO:0000313" key="2">
    <source>
        <dbReference type="EMBL" id="GJT77821.1"/>
    </source>
</evidence>
<name>A0ABQ5GQ78_9ASTR</name>
<dbReference type="PANTHER" id="PTHR34222">
    <property type="entry name" value="GAG_PRE-INTEGRS DOMAIN-CONTAINING PROTEIN"/>
    <property type="match status" value="1"/>
</dbReference>
<comment type="caution">
    <text evidence="2">The sequence shown here is derived from an EMBL/GenBank/DDBJ whole genome shotgun (WGS) entry which is preliminary data.</text>
</comment>
<dbReference type="InterPro" id="IPR029472">
    <property type="entry name" value="Copia-like_N"/>
</dbReference>
<sequence length="481" mass="53759">MFFYCCFTISAAISVHNYVHNTPHNSVHNIPHNSDDEDLNDPAATLLSKLDLSHPLHLHSNDSAALTVVSVKLNGTENYQVWSCVMLLALEGKIKLALLMVLVLHHKIHTLCQNGSSIADYYHKLNALWKQFNALVELPICTCHAANGFKKHNQLMKLMHFLMGFGDTYMQIRSSILSRETLLDVRSAYDIISNENPTGLPLVPNNIPRPSNTVRPDDNGNRRTSVSFNLICENCGFNGHTIDRCFKIIGYPPDFGKKKAGQNFKGKNVSNNVVGSSSSSGFFDEQLSTLISLIKENSVNGKGVNMPLTNYLTLFDVLVVPGYCVNLMSVHKFARDSKLIVAFDELKLGHPTDQVLNVLRPDLLFENDKSDVMNTHQVYGAAAGELRIISFNMNDTEQPESTVNEYLTKCIDELKDNVFLGNNDENTLEHISNITSIVNLFQSPGVSRDQVMLMAFPFTLKGKARLWITNCQRDPLRPGTF</sequence>
<evidence type="ECO:0000259" key="1">
    <source>
        <dbReference type="Pfam" id="PF14244"/>
    </source>
</evidence>
<dbReference type="Proteomes" id="UP001151760">
    <property type="component" value="Unassembled WGS sequence"/>
</dbReference>
<proteinExistence type="predicted"/>
<protein>
    <submittedName>
        <fullName evidence="2">Ribonuclease H-like domain-containing protein</fullName>
    </submittedName>
</protein>
<accession>A0ABQ5GQ78</accession>
<reference evidence="2" key="1">
    <citation type="journal article" date="2022" name="Int. J. Mol. Sci.">
        <title>Draft Genome of Tanacetum Coccineum: Genomic Comparison of Closely Related Tanacetum-Family Plants.</title>
        <authorList>
            <person name="Yamashiro T."/>
            <person name="Shiraishi A."/>
            <person name="Nakayama K."/>
            <person name="Satake H."/>
        </authorList>
    </citation>
    <scope>NUCLEOTIDE SEQUENCE</scope>
</reference>